<evidence type="ECO:0000313" key="2">
    <source>
        <dbReference type="Proteomes" id="UP000238954"/>
    </source>
</evidence>
<protein>
    <submittedName>
        <fullName evidence="1">GxxExxY protein</fullName>
    </submittedName>
</protein>
<organism evidence="1 2">
    <name type="scientific">Sphingopyxis lindanitolerans</name>
    <dbReference type="NCBI Taxonomy" id="2054227"/>
    <lineage>
        <taxon>Bacteria</taxon>
        <taxon>Pseudomonadati</taxon>
        <taxon>Pseudomonadota</taxon>
        <taxon>Alphaproteobacteria</taxon>
        <taxon>Sphingomonadales</taxon>
        <taxon>Sphingomonadaceae</taxon>
        <taxon>Sphingopyxis</taxon>
    </lineage>
</organism>
<dbReference type="Pfam" id="PF13366">
    <property type="entry name" value="PDDEXK_3"/>
    <property type="match status" value="1"/>
</dbReference>
<dbReference type="RefSeq" id="WP_105999475.1">
    <property type="nucleotide sequence ID" value="NZ_CM009578.1"/>
</dbReference>
<keyword evidence="2" id="KW-1185">Reference proteome</keyword>
<dbReference type="InterPro" id="IPR026350">
    <property type="entry name" value="GxxExxY"/>
</dbReference>
<sequence length="130" mass="14585">MRSETEKLATIAVDCGFQLHRDLGPGLLESVYEAILTDQLTRRGLFVERQRPIPIHYDGIELAEGFRADLLLNGKLLIELKSVERLSPLHSKQVLTYLRLLDLPLGLLMNFGGATFKEGVCRIANGNLLR</sequence>
<dbReference type="Proteomes" id="UP000238954">
    <property type="component" value="Chromosome"/>
</dbReference>
<proteinExistence type="predicted"/>
<reference evidence="2" key="1">
    <citation type="submission" date="2017-11" db="EMBL/GenBank/DDBJ databases">
        <title>The complete genome sequence of Sphingopyxis pomeranensis sp. nov. strain WS5A3p.</title>
        <authorList>
            <person name="Kaminski M.A."/>
        </authorList>
    </citation>
    <scope>NUCLEOTIDE SEQUENCE [LARGE SCALE GENOMIC DNA]</scope>
    <source>
        <strain evidence="2">WS5A3p</strain>
    </source>
</reference>
<comment type="caution">
    <text evidence="1">The sequence shown here is derived from an EMBL/GenBank/DDBJ whole genome shotgun (WGS) entry which is preliminary data.</text>
</comment>
<dbReference type="NCBIfam" id="TIGR04256">
    <property type="entry name" value="GxxExxY"/>
    <property type="match status" value="1"/>
</dbReference>
<dbReference type="AlphaFoldDB" id="A0A2S8B109"/>
<evidence type="ECO:0000313" key="1">
    <source>
        <dbReference type="EMBL" id="PQM26095.1"/>
    </source>
</evidence>
<dbReference type="OrthoDB" id="9806869at2"/>
<accession>A0A2S8B109</accession>
<gene>
    <name evidence="1" type="ORF">CVO77_13480</name>
</gene>
<name>A0A2S8B109_9SPHN</name>
<dbReference type="EMBL" id="PHFW01000003">
    <property type="protein sequence ID" value="PQM26095.1"/>
    <property type="molecule type" value="Genomic_DNA"/>
</dbReference>